<reference evidence="2 3" key="1">
    <citation type="submission" date="2018-06" db="EMBL/GenBank/DDBJ databases">
        <title>Extensive metabolic versatility and redundancy in microbially diverse, dynamic hydrothermal sediments.</title>
        <authorList>
            <person name="Dombrowski N."/>
            <person name="Teske A."/>
            <person name="Baker B.J."/>
        </authorList>
    </citation>
    <scope>NUCLEOTIDE SEQUENCE [LARGE SCALE GENOMIC DNA]</scope>
    <source>
        <strain evidence="2">B35_G9</strain>
    </source>
</reference>
<dbReference type="AlphaFoldDB" id="A0A660S9M5"/>
<accession>A0A660S9M5</accession>
<evidence type="ECO:0000259" key="1">
    <source>
        <dbReference type="Pfam" id="PF08821"/>
    </source>
</evidence>
<name>A0A660S9M5_UNCT6</name>
<protein>
    <submittedName>
        <fullName evidence="2">CGGC domain-containing protein</fullName>
    </submittedName>
</protein>
<evidence type="ECO:0000313" key="3">
    <source>
        <dbReference type="Proteomes" id="UP000282321"/>
    </source>
</evidence>
<evidence type="ECO:0000313" key="2">
    <source>
        <dbReference type="EMBL" id="RKX67100.1"/>
    </source>
</evidence>
<dbReference type="EMBL" id="QNBC01000026">
    <property type="protein sequence ID" value="RKX67100.1"/>
    <property type="molecule type" value="Genomic_DNA"/>
</dbReference>
<feature type="non-terminal residue" evidence="2">
    <location>
        <position position="45"/>
    </location>
</feature>
<dbReference type="InterPro" id="IPR014925">
    <property type="entry name" value="CGGC_dom"/>
</dbReference>
<sequence length="45" mass="5196">MADTVKIGIIICDRYKNCAGGKCFRSLKKREGAFKRYKDKEIELV</sequence>
<organism evidence="2 3">
    <name type="scientific">candidate division TA06 bacterium</name>
    <dbReference type="NCBI Taxonomy" id="2250710"/>
    <lineage>
        <taxon>Bacteria</taxon>
        <taxon>Bacteria division TA06</taxon>
    </lineage>
</organism>
<proteinExistence type="predicted"/>
<feature type="domain" description="CGGC" evidence="1">
    <location>
        <begin position="6"/>
        <end position="45"/>
    </location>
</feature>
<gene>
    <name evidence="2" type="ORF">DRP44_02855</name>
</gene>
<dbReference type="Proteomes" id="UP000282321">
    <property type="component" value="Unassembled WGS sequence"/>
</dbReference>
<dbReference type="Pfam" id="PF08821">
    <property type="entry name" value="CGGC"/>
    <property type="match status" value="1"/>
</dbReference>
<comment type="caution">
    <text evidence="2">The sequence shown here is derived from an EMBL/GenBank/DDBJ whole genome shotgun (WGS) entry which is preliminary data.</text>
</comment>